<organism evidence="2 3">
    <name type="scientific">Centaurea solstitialis</name>
    <name type="common">yellow star-thistle</name>
    <dbReference type="NCBI Taxonomy" id="347529"/>
    <lineage>
        <taxon>Eukaryota</taxon>
        <taxon>Viridiplantae</taxon>
        <taxon>Streptophyta</taxon>
        <taxon>Embryophyta</taxon>
        <taxon>Tracheophyta</taxon>
        <taxon>Spermatophyta</taxon>
        <taxon>Magnoliopsida</taxon>
        <taxon>eudicotyledons</taxon>
        <taxon>Gunneridae</taxon>
        <taxon>Pentapetalae</taxon>
        <taxon>asterids</taxon>
        <taxon>campanulids</taxon>
        <taxon>Asterales</taxon>
        <taxon>Asteraceae</taxon>
        <taxon>Carduoideae</taxon>
        <taxon>Cardueae</taxon>
        <taxon>Centaureinae</taxon>
        <taxon>Centaurea</taxon>
    </lineage>
</organism>
<dbReference type="GO" id="GO:0030001">
    <property type="term" value="P:metal ion transport"/>
    <property type="evidence" value="ECO:0007669"/>
    <property type="project" value="TreeGrafter"/>
</dbReference>
<gene>
    <name evidence="2" type="ORF">OSB04_002731</name>
</gene>
<dbReference type="Proteomes" id="UP001172457">
    <property type="component" value="Chromosome 1"/>
</dbReference>
<comment type="caution">
    <text evidence="2">The sequence shown here is derived from an EMBL/GenBank/DDBJ whole genome shotgun (WGS) entry which is preliminary data.</text>
</comment>
<sequence length="270" mass="30724">MAILIAKLSNITGGLGPATLVGSATFDLFPIHGICVMIPKAGEVKKISDLRVWIVELFWSFWAYIWLYITLEVWSLDIITSLEALLTVIQFGERIERPVDWVPAEVSPHKNGEDGFSLQDDCEGEEGIYFSSTRKLRQHFDETPTYDVLSTWKHQFVDAVMLEGTKFREPNMSWWRVARVIWHGLVVPWKLLFAFVPPYQIAPGWIAIILVESSRRGRDPEVEAVLCEFRGIGLTWSHGNSLVSPDPRPGKRVVSCRVRVGFKVKRVENA</sequence>
<dbReference type="InterPro" id="IPR051171">
    <property type="entry name" value="CaCA"/>
</dbReference>
<dbReference type="AlphaFoldDB" id="A0AA38WTD4"/>
<name>A0AA38WTD4_9ASTR</name>
<evidence type="ECO:0000313" key="3">
    <source>
        <dbReference type="Proteomes" id="UP001172457"/>
    </source>
</evidence>
<dbReference type="PANTHER" id="PTHR11878">
    <property type="entry name" value="SODIUM/CALCIUM EXCHANGER"/>
    <property type="match status" value="1"/>
</dbReference>
<protein>
    <submittedName>
        <fullName evidence="2">Uncharacterized protein</fullName>
    </submittedName>
</protein>
<reference evidence="2" key="1">
    <citation type="submission" date="2023-03" db="EMBL/GenBank/DDBJ databases">
        <title>Chromosome-scale reference genome and RAD-based genetic map of yellow starthistle (Centaurea solstitialis) reveal putative structural variation and QTLs associated with invader traits.</title>
        <authorList>
            <person name="Reatini B."/>
            <person name="Cang F.A."/>
            <person name="Jiang Q."/>
            <person name="Mckibben M.T.W."/>
            <person name="Barker M.S."/>
            <person name="Rieseberg L.H."/>
            <person name="Dlugosch K.M."/>
        </authorList>
    </citation>
    <scope>NUCLEOTIDE SEQUENCE</scope>
    <source>
        <strain evidence="2">CAN-66</strain>
        <tissue evidence="2">Leaf</tissue>
    </source>
</reference>
<evidence type="ECO:0000313" key="2">
    <source>
        <dbReference type="EMBL" id="KAJ9566765.1"/>
    </source>
</evidence>
<accession>A0AA38WTD4</accession>
<dbReference type="PANTHER" id="PTHR11878:SF65">
    <property type="entry name" value="NA_CA-EXCHANGE PROTEIN, ISOFORM G"/>
    <property type="match status" value="1"/>
</dbReference>
<dbReference type="GO" id="GO:0016020">
    <property type="term" value="C:membrane"/>
    <property type="evidence" value="ECO:0007669"/>
    <property type="project" value="TreeGrafter"/>
</dbReference>
<keyword evidence="1" id="KW-0813">Transport</keyword>
<dbReference type="EMBL" id="JARYMX010000001">
    <property type="protein sequence ID" value="KAJ9566765.1"/>
    <property type="molecule type" value="Genomic_DNA"/>
</dbReference>
<proteinExistence type="predicted"/>
<keyword evidence="3" id="KW-1185">Reference proteome</keyword>
<keyword evidence="1" id="KW-0406">Ion transport</keyword>
<evidence type="ECO:0000256" key="1">
    <source>
        <dbReference type="ARBA" id="ARBA00023065"/>
    </source>
</evidence>